<feature type="compositionally biased region" description="Polar residues" evidence="1">
    <location>
        <begin position="444"/>
        <end position="455"/>
    </location>
</feature>
<dbReference type="KEGG" id="bpg:Bathy04g02640"/>
<feature type="region of interest" description="Disordered" evidence="1">
    <location>
        <begin position="94"/>
        <end position="151"/>
    </location>
</feature>
<proteinExistence type="predicted"/>
<dbReference type="AlphaFoldDB" id="K8EU47"/>
<feature type="compositionally biased region" description="Low complexity" evidence="1">
    <location>
        <begin position="338"/>
        <end position="367"/>
    </location>
</feature>
<evidence type="ECO:0000313" key="2">
    <source>
        <dbReference type="EMBL" id="CCO15965.1"/>
    </source>
</evidence>
<feature type="region of interest" description="Disordered" evidence="1">
    <location>
        <begin position="176"/>
        <end position="196"/>
    </location>
</feature>
<feature type="compositionally biased region" description="Acidic residues" evidence="1">
    <location>
        <begin position="368"/>
        <end position="384"/>
    </location>
</feature>
<sequence>MHFPHSFFQTGPLFSDEYDLNGNENFDDENNNFFSTQTLLRRKRVTAKQFHFPSQTFLRYFWYARFGLIVCAEPCGGRNDDVDGFLRKVRSMGTTIPTDDHGGFRRRGQQQQQQRQREENSYYWYRRGGGGGGRGRIPKPREGRGGGGRGGAKFYRHFSPSSSFRGDATRGLGGGVGSAGFRHHRDEGASSGEDGGAWSMVPLISASSRSSSSTCSSSQISSYGGMNIPYYGSPYVDYEAAFGLSPSFRRIGGGQSSTKRRLRRLEERIALGINLDENGIPFDRELTEEQRERLFEFRAFKKELERSEPFVENAEALGLFLEYEEEKNVLLLGCGTSSSSSSSSLSGSPSTTTTAVHSSSSKSGSDNTNDENTDSTDDDDDENKEDNVVERENRYHQNDKNDSNDIENEHSCFDLETFVKDVAERLHVDDDSIDSETEYKDGNSKGTSSGVSSLDVSHEQQ</sequence>
<feature type="region of interest" description="Disordered" evidence="1">
    <location>
        <begin position="338"/>
        <end position="408"/>
    </location>
</feature>
<dbReference type="Proteomes" id="UP000198341">
    <property type="component" value="Chromosome 4"/>
</dbReference>
<dbReference type="EMBL" id="FO082275">
    <property type="protein sequence ID" value="CCO15965.1"/>
    <property type="molecule type" value="Genomic_DNA"/>
</dbReference>
<evidence type="ECO:0000256" key="1">
    <source>
        <dbReference type="SAM" id="MobiDB-lite"/>
    </source>
</evidence>
<organism evidence="2 3">
    <name type="scientific">Bathycoccus prasinos</name>
    <dbReference type="NCBI Taxonomy" id="41875"/>
    <lineage>
        <taxon>Eukaryota</taxon>
        <taxon>Viridiplantae</taxon>
        <taxon>Chlorophyta</taxon>
        <taxon>Mamiellophyceae</taxon>
        <taxon>Mamiellales</taxon>
        <taxon>Bathycoccaceae</taxon>
        <taxon>Bathycoccus</taxon>
    </lineage>
</organism>
<feature type="region of interest" description="Disordered" evidence="1">
    <location>
        <begin position="427"/>
        <end position="461"/>
    </location>
</feature>
<feature type="compositionally biased region" description="Basic and acidic residues" evidence="1">
    <location>
        <begin position="385"/>
        <end position="408"/>
    </location>
</feature>
<accession>K8EU47</accession>
<evidence type="ECO:0000313" key="3">
    <source>
        <dbReference type="Proteomes" id="UP000198341"/>
    </source>
</evidence>
<dbReference type="RefSeq" id="XP_007513440.1">
    <property type="nucleotide sequence ID" value="XM_007513378.1"/>
</dbReference>
<reference evidence="2 3" key="1">
    <citation type="submission" date="2011-10" db="EMBL/GenBank/DDBJ databases">
        <authorList>
            <person name="Genoscope - CEA"/>
        </authorList>
    </citation>
    <scope>NUCLEOTIDE SEQUENCE [LARGE SCALE GENOMIC DNA]</scope>
    <source>
        <strain evidence="2 3">RCC 1105</strain>
    </source>
</reference>
<gene>
    <name evidence="2" type="ORF">Bathy04g02640</name>
</gene>
<protein>
    <submittedName>
        <fullName evidence="2">Uncharacterized protein</fullName>
    </submittedName>
</protein>
<keyword evidence="3" id="KW-1185">Reference proteome</keyword>
<dbReference type="GeneID" id="19016289"/>
<name>K8EU47_9CHLO</name>